<gene>
    <name evidence="7" type="ORF">GSOID_T00006291001</name>
</gene>
<dbReference type="GO" id="GO:0042393">
    <property type="term" value="F:histone binding"/>
    <property type="evidence" value="ECO:0007669"/>
    <property type="project" value="TreeGrafter"/>
</dbReference>
<evidence type="ECO:0000256" key="5">
    <source>
        <dbReference type="SAM" id="MobiDB-lite"/>
    </source>
</evidence>
<dbReference type="Gene3D" id="1.10.10.60">
    <property type="entry name" value="Homeodomain-like"/>
    <property type="match status" value="1"/>
</dbReference>
<evidence type="ECO:0000256" key="2">
    <source>
        <dbReference type="ARBA" id="ARBA00022853"/>
    </source>
</evidence>
<keyword evidence="3" id="KW-0238">DNA-binding</keyword>
<dbReference type="InterPro" id="IPR014876">
    <property type="entry name" value="DEK_C"/>
</dbReference>
<dbReference type="GO" id="GO:0005634">
    <property type="term" value="C:nucleus"/>
    <property type="evidence" value="ECO:0007669"/>
    <property type="project" value="UniProtKB-SubCell"/>
</dbReference>
<dbReference type="InParanoid" id="E4WTM6"/>
<dbReference type="PROSITE" id="PS51998">
    <property type="entry name" value="DEK_C"/>
    <property type="match status" value="1"/>
</dbReference>
<dbReference type="Pfam" id="PF08766">
    <property type="entry name" value="DEK_C"/>
    <property type="match status" value="1"/>
</dbReference>
<protein>
    <recommendedName>
        <fullName evidence="6">DEK-C domain-containing protein</fullName>
    </recommendedName>
</protein>
<sequence length="362" mass="41518">MAAGAYEMPIFDQKIEILYSKRKSRQVERFQSEITPTKPRKTPKKAENGGNGIGLAVSKMEKVCERFDMESEMDLKTVFYVFYLRRRVAKADVRARLKAFNGWNFTAASKHYPKALESLLSMTKPCIVWVMNILGMPVNVNDQKEHLIQRLADWCLRPIDHSDFCIIPGTDDEELEYDPRKAPKLEFEEDSMLEVGTGANGAQVVCSTTIAGEFDLNCNSSSPRVPHISHVPTQPSFNSQPAESTSIRQFARSYTPVMPLTTAPNIIRQSNPADNPRLPMKKRIRQRHTPSAPVDLTEDYLPTDDEVRATIRVILSRMNVNRLSMQQVRRLIFRKYPDFDVESRKDWIKSEVSKFFRPRSTV</sequence>
<organism evidence="7">
    <name type="scientific">Oikopleura dioica</name>
    <name type="common">Tunicate</name>
    <dbReference type="NCBI Taxonomy" id="34765"/>
    <lineage>
        <taxon>Eukaryota</taxon>
        <taxon>Metazoa</taxon>
        <taxon>Chordata</taxon>
        <taxon>Tunicata</taxon>
        <taxon>Appendicularia</taxon>
        <taxon>Copelata</taxon>
        <taxon>Oikopleuridae</taxon>
        <taxon>Oikopleura</taxon>
    </lineage>
</organism>
<dbReference type="PANTHER" id="PTHR13468">
    <property type="entry name" value="DEK PROTEIN"/>
    <property type="match status" value="1"/>
</dbReference>
<feature type="region of interest" description="Disordered" evidence="5">
    <location>
        <begin position="29"/>
        <end position="51"/>
    </location>
</feature>
<dbReference type="Proteomes" id="UP000001307">
    <property type="component" value="Unassembled WGS sequence"/>
</dbReference>
<evidence type="ECO:0000256" key="3">
    <source>
        <dbReference type="ARBA" id="ARBA00023125"/>
    </source>
</evidence>
<dbReference type="OrthoDB" id="370884at2759"/>
<dbReference type="AlphaFoldDB" id="E4WTM6"/>
<evidence type="ECO:0000313" key="8">
    <source>
        <dbReference type="Proteomes" id="UP000001307"/>
    </source>
</evidence>
<keyword evidence="8" id="KW-1185">Reference proteome</keyword>
<dbReference type="InterPro" id="IPR044198">
    <property type="entry name" value="DEK"/>
</dbReference>
<keyword evidence="2" id="KW-0156">Chromatin regulator</keyword>
<name>E4WTM6_OIKDI</name>
<proteinExistence type="predicted"/>
<comment type="subcellular location">
    <subcellularLocation>
        <location evidence="1">Nucleus</location>
    </subcellularLocation>
</comment>
<evidence type="ECO:0000256" key="1">
    <source>
        <dbReference type="ARBA" id="ARBA00004123"/>
    </source>
</evidence>
<dbReference type="SUPFAM" id="SSF109715">
    <property type="entry name" value="DEK C-terminal domain"/>
    <property type="match status" value="1"/>
</dbReference>
<reference evidence="7" key="1">
    <citation type="journal article" date="2010" name="Science">
        <title>Plasticity of animal genome architecture unmasked by rapid evolution of a pelagic tunicate.</title>
        <authorList>
            <person name="Denoeud F."/>
            <person name="Henriet S."/>
            <person name="Mungpakdee S."/>
            <person name="Aury J.M."/>
            <person name="Da Silva C."/>
            <person name="Brinkmann H."/>
            <person name="Mikhaleva J."/>
            <person name="Olsen L.C."/>
            <person name="Jubin C."/>
            <person name="Canestro C."/>
            <person name="Bouquet J.M."/>
            <person name="Danks G."/>
            <person name="Poulain J."/>
            <person name="Campsteijn C."/>
            <person name="Adamski M."/>
            <person name="Cross I."/>
            <person name="Yadetie F."/>
            <person name="Muffato M."/>
            <person name="Louis A."/>
            <person name="Butcher S."/>
            <person name="Tsagkogeorga G."/>
            <person name="Konrad A."/>
            <person name="Singh S."/>
            <person name="Jensen M.F."/>
            <person name="Cong E.H."/>
            <person name="Eikeseth-Otteraa H."/>
            <person name="Noel B."/>
            <person name="Anthouard V."/>
            <person name="Porcel B.M."/>
            <person name="Kachouri-Lafond R."/>
            <person name="Nishino A."/>
            <person name="Ugolini M."/>
            <person name="Chourrout P."/>
            <person name="Nishida H."/>
            <person name="Aasland R."/>
            <person name="Huzurbazar S."/>
            <person name="Westhof E."/>
            <person name="Delsuc F."/>
            <person name="Lehrach H."/>
            <person name="Reinhardt R."/>
            <person name="Weissenbach J."/>
            <person name="Roy S.W."/>
            <person name="Artiguenave F."/>
            <person name="Postlethwait J.H."/>
            <person name="Manak J.R."/>
            <person name="Thompson E.M."/>
            <person name="Jaillon O."/>
            <person name="Du Pasquier L."/>
            <person name="Boudinot P."/>
            <person name="Liberles D.A."/>
            <person name="Volff J.N."/>
            <person name="Philippe H."/>
            <person name="Lenhard B."/>
            <person name="Roest Crollius H."/>
            <person name="Wincker P."/>
            <person name="Chourrout D."/>
        </authorList>
    </citation>
    <scope>NUCLEOTIDE SEQUENCE [LARGE SCALE GENOMIC DNA]</scope>
</reference>
<keyword evidence="4" id="KW-0539">Nucleus</keyword>
<accession>E4WTM6</accession>
<evidence type="ECO:0000313" key="7">
    <source>
        <dbReference type="EMBL" id="CBY07203.1"/>
    </source>
</evidence>
<dbReference type="EMBL" id="FN653016">
    <property type="protein sequence ID" value="CBY07203.1"/>
    <property type="molecule type" value="Genomic_DNA"/>
</dbReference>
<dbReference type="GO" id="GO:0006325">
    <property type="term" value="P:chromatin organization"/>
    <property type="evidence" value="ECO:0007669"/>
    <property type="project" value="UniProtKB-KW"/>
</dbReference>
<feature type="domain" description="DEK-C" evidence="6">
    <location>
        <begin position="301"/>
        <end position="357"/>
    </location>
</feature>
<dbReference type="GO" id="GO:0003677">
    <property type="term" value="F:DNA binding"/>
    <property type="evidence" value="ECO:0007669"/>
    <property type="project" value="UniProtKB-KW"/>
</dbReference>
<evidence type="ECO:0000256" key="4">
    <source>
        <dbReference type="ARBA" id="ARBA00023242"/>
    </source>
</evidence>
<dbReference type="PANTHER" id="PTHR13468:SF1">
    <property type="entry name" value="PROTEIN DEK"/>
    <property type="match status" value="1"/>
</dbReference>
<evidence type="ECO:0000259" key="6">
    <source>
        <dbReference type="PROSITE" id="PS51998"/>
    </source>
</evidence>
<dbReference type="GO" id="GO:2000779">
    <property type="term" value="P:regulation of double-strand break repair"/>
    <property type="evidence" value="ECO:0007669"/>
    <property type="project" value="TreeGrafter"/>
</dbReference>